<dbReference type="GeneID" id="9798929"/>
<dbReference type="FunCoup" id="E3MRV1">
    <property type="interactions" value="425"/>
</dbReference>
<evidence type="ECO:0000313" key="1">
    <source>
        <dbReference type="EMBL" id="EFP08022.1"/>
    </source>
</evidence>
<dbReference type="Proteomes" id="UP000008281">
    <property type="component" value="Unassembled WGS sequence"/>
</dbReference>
<organism evidence="2">
    <name type="scientific">Caenorhabditis remanei</name>
    <name type="common">Caenorhabditis vulgaris</name>
    <dbReference type="NCBI Taxonomy" id="31234"/>
    <lineage>
        <taxon>Eukaryota</taxon>
        <taxon>Metazoa</taxon>
        <taxon>Ecdysozoa</taxon>
        <taxon>Nematoda</taxon>
        <taxon>Chromadorea</taxon>
        <taxon>Rhabditida</taxon>
        <taxon>Rhabditina</taxon>
        <taxon>Rhabditomorpha</taxon>
        <taxon>Rhabditoidea</taxon>
        <taxon>Rhabditidae</taxon>
        <taxon>Peloderinae</taxon>
        <taxon>Caenorhabditis</taxon>
    </lineage>
</organism>
<dbReference type="STRING" id="31234.E3MRV1"/>
<gene>
    <name evidence="1" type="ORF">CRE_14815</name>
</gene>
<protein>
    <submittedName>
        <fullName evidence="1">Uncharacterized protein</fullName>
    </submittedName>
</protein>
<dbReference type="RefSeq" id="XP_003101141.2">
    <property type="nucleotide sequence ID" value="XM_003101093.2"/>
</dbReference>
<proteinExistence type="predicted"/>
<dbReference type="CTD" id="9798929"/>
<accession>E3MRV1</accession>
<sequence>MTFKEIIDSLIGSRNRRQEDAPERLRSVPAEASLTRYLERNTFDVDKVELFSGSKSNMLEYRDVNHNGMLGETVSIPKETSPPPSMFAAVTPAIASNQVSLARPTSSPPRASLGQLISVASATCPPPAHVSVARATAPPPNPLYRRLERLPGIDDGFHQEPLPPLWETRDSNGQPIQFDFDEYSGVPLQELISRSINKRL</sequence>
<dbReference type="HOGENOM" id="CLU_1367377_0_0_1"/>
<dbReference type="eggNOG" id="KOG1721">
    <property type="taxonomic scope" value="Eukaryota"/>
</dbReference>
<reference evidence="1" key="1">
    <citation type="submission" date="2007-07" db="EMBL/GenBank/DDBJ databases">
        <title>PCAP assembly of the Caenorhabditis remanei genome.</title>
        <authorList>
            <consortium name="The Caenorhabditis remanei Sequencing Consortium"/>
            <person name="Wilson R.K."/>
        </authorList>
    </citation>
    <scope>NUCLEOTIDE SEQUENCE [LARGE SCALE GENOMIC DNA]</scope>
    <source>
        <strain evidence="1">PB4641</strain>
    </source>
</reference>
<keyword evidence="2" id="KW-1185">Reference proteome</keyword>
<dbReference type="InParanoid" id="E3MRV1"/>
<dbReference type="AlphaFoldDB" id="E3MRV1"/>
<dbReference type="EMBL" id="DS268470">
    <property type="protein sequence ID" value="EFP08022.1"/>
    <property type="molecule type" value="Genomic_DNA"/>
</dbReference>
<evidence type="ECO:0000313" key="2">
    <source>
        <dbReference type="Proteomes" id="UP000008281"/>
    </source>
</evidence>
<name>E3MRV1_CAERE</name>
<dbReference type="KEGG" id="crq:GCK72_025050"/>
<dbReference type="OrthoDB" id="10658245at2759"/>